<dbReference type="AlphaFoldDB" id="T2KK91"/>
<evidence type="ECO:0000313" key="2">
    <source>
        <dbReference type="EMBL" id="CDF78853.1"/>
    </source>
</evidence>
<dbReference type="RefSeq" id="WP_038528442.1">
    <property type="nucleotide sequence ID" value="NZ_HG315671.1"/>
</dbReference>
<protein>
    <recommendedName>
        <fullName evidence="1">Lipid/polyisoprenoid-binding YceI-like domain-containing protein</fullName>
    </recommendedName>
</protein>
<dbReference type="Pfam" id="PF04264">
    <property type="entry name" value="YceI"/>
    <property type="match status" value="1"/>
</dbReference>
<dbReference type="InterPro" id="IPR007372">
    <property type="entry name" value="Lipid/polyisoprenoid-bd_YceI"/>
</dbReference>
<dbReference type="SUPFAM" id="SSF101874">
    <property type="entry name" value="YceI-like"/>
    <property type="match status" value="1"/>
</dbReference>
<dbReference type="EMBL" id="HG315671">
    <property type="protein sequence ID" value="CDF78853.1"/>
    <property type="molecule type" value="Genomic_DNA"/>
</dbReference>
<reference evidence="2 3" key="1">
    <citation type="journal article" date="2013" name="Appl. Environ. Microbiol.">
        <title>The genome of the alga-associated marine flavobacterium Formosa agariphila KMM 3901T reveals a broad potential for degradation of algal polysaccharides.</title>
        <authorList>
            <person name="Mann A.J."/>
            <person name="Hahnke R.L."/>
            <person name="Huang S."/>
            <person name="Werner J."/>
            <person name="Xing P."/>
            <person name="Barbeyron T."/>
            <person name="Huettel B."/>
            <person name="Stueber K."/>
            <person name="Reinhardt R."/>
            <person name="Harder J."/>
            <person name="Gloeckner F.O."/>
            <person name="Amann R.I."/>
            <person name="Teeling H."/>
        </authorList>
    </citation>
    <scope>NUCLEOTIDE SEQUENCE [LARGE SCALE GENOMIC DNA]</scope>
    <source>
        <strain evidence="3">DSM 15362 / KCTC 12365 / LMG 23005 / KMM 3901</strain>
    </source>
</reference>
<evidence type="ECO:0000313" key="3">
    <source>
        <dbReference type="Proteomes" id="UP000016160"/>
    </source>
</evidence>
<dbReference type="eggNOG" id="COG2353">
    <property type="taxonomic scope" value="Bacteria"/>
</dbReference>
<keyword evidence="3" id="KW-1185">Reference proteome</keyword>
<dbReference type="OrthoDB" id="1121590at2"/>
<name>T2KK91_FORAG</name>
<organism evidence="2 3">
    <name type="scientific">Formosa agariphila (strain DSM 15362 / KCTC 12365 / LMG 23005 / KMM 3901 / M-2Alg 35-1)</name>
    <dbReference type="NCBI Taxonomy" id="1347342"/>
    <lineage>
        <taxon>Bacteria</taxon>
        <taxon>Pseudomonadati</taxon>
        <taxon>Bacteroidota</taxon>
        <taxon>Flavobacteriia</taxon>
        <taxon>Flavobacteriales</taxon>
        <taxon>Flavobacteriaceae</taxon>
        <taxon>Formosa</taxon>
    </lineage>
</organism>
<dbReference type="Proteomes" id="UP000016160">
    <property type="component" value="Chromosome"/>
</dbReference>
<sequence>MIIKKLALVIFILLAVSFKDRPPKSHTEIIIKPSSKLTIHGVTNITNFACEFNTVTLKDKISISYKGTNKHAVFENAILVLDNKEFDCGRKIINKDFNGLLKTEDYPQIAIHLKEITRSETQPQKTVAHVDFVIAGVTKPYQIPIKISRDHSLKINGRIRLNIRDFGLENPKKVLGLIKIEDVVTVNFNLDLDVL</sequence>
<dbReference type="InterPro" id="IPR036761">
    <property type="entry name" value="TTHA0802/YceI-like_sf"/>
</dbReference>
<gene>
    <name evidence="2" type="ORF">BN863_11410</name>
</gene>
<dbReference type="PATRIC" id="fig|1347342.6.peg.1150"/>
<feature type="domain" description="Lipid/polyisoprenoid-binding YceI-like" evidence="1">
    <location>
        <begin position="79"/>
        <end position="191"/>
    </location>
</feature>
<evidence type="ECO:0000259" key="1">
    <source>
        <dbReference type="Pfam" id="PF04264"/>
    </source>
</evidence>
<dbReference type="Gene3D" id="2.40.128.110">
    <property type="entry name" value="Lipid/polyisoprenoid-binding, YceI-like"/>
    <property type="match status" value="1"/>
</dbReference>
<dbReference type="HOGENOM" id="CLU_108463_1_0_10"/>
<accession>T2KK91</accession>
<dbReference type="STRING" id="1347342.BN863_11410"/>
<proteinExistence type="predicted"/>